<evidence type="ECO:0000313" key="8">
    <source>
        <dbReference type="Proteomes" id="UP000672027"/>
    </source>
</evidence>
<keyword evidence="4" id="KW-0694">RNA-binding</keyword>
<accession>A0ABX7X1M9</accession>
<dbReference type="RefSeq" id="WP_210225439.1">
    <property type="nucleotide sequence ID" value="NZ_CP072800.1"/>
</dbReference>
<keyword evidence="5" id="KW-0051">Antiviral defense</keyword>
<dbReference type="Proteomes" id="UP000672027">
    <property type="component" value="Chromosome"/>
</dbReference>
<dbReference type="Pfam" id="PF03750">
    <property type="entry name" value="Csm2_III-A"/>
    <property type="match status" value="1"/>
</dbReference>
<evidence type="ECO:0000256" key="6">
    <source>
        <dbReference type="ARBA" id="ARBA00031723"/>
    </source>
</evidence>
<organism evidence="7 8">
    <name type="scientific">Candidatus Thiothrix anitrata</name>
    <dbReference type="NCBI Taxonomy" id="2823902"/>
    <lineage>
        <taxon>Bacteria</taxon>
        <taxon>Pseudomonadati</taxon>
        <taxon>Pseudomonadota</taxon>
        <taxon>Gammaproteobacteria</taxon>
        <taxon>Thiotrichales</taxon>
        <taxon>Thiotrichaceae</taxon>
        <taxon>Thiothrix</taxon>
    </lineage>
</organism>
<proteinExistence type="inferred from homology"/>
<sequence>MDIKLIKFNPIDAELFNSVAQQTAQTLADTQRREQNKSTQIRRFYDELLMWETKATQNPAKFAEYLPFIRMLNAKAAYAEGRGHVDSNFTMLMQHCLQQVTDDKTLRTFKLFFEAMLGFYKLEKKD</sequence>
<dbReference type="EMBL" id="CP072800">
    <property type="protein sequence ID" value="QTR48548.1"/>
    <property type="molecule type" value="Genomic_DNA"/>
</dbReference>
<evidence type="ECO:0000256" key="2">
    <source>
        <dbReference type="ARBA" id="ARBA00006896"/>
    </source>
</evidence>
<name>A0ABX7X1M9_9GAMM</name>
<evidence type="ECO:0000256" key="4">
    <source>
        <dbReference type="ARBA" id="ARBA00022884"/>
    </source>
</evidence>
<evidence type="ECO:0000256" key="1">
    <source>
        <dbReference type="ARBA" id="ARBA00003640"/>
    </source>
</evidence>
<evidence type="ECO:0000256" key="5">
    <source>
        <dbReference type="ARBA" id="ARBA00023118"/>
    </source>
</evidence>
<protein>
    <recommendedName>
        <fullName evidence="3">CRISPR system Cms protein Csm2</fullName>
    </recommendedName>
    <alternativeName>
        <fullName evidence="6">CRISPR type III A-associated protein Csm2</fullName>
    </alternativeName>
</protein>
<gene>
    <name evidence="7" type="primary">csm2</name>
    <name evidence="7" type="ORF">J8380_09515</name>
</gene>
<dbReference type="InterPro" id="IPR010149">
    <property type="entry name" value="CRISPR-assoc_prot_Csm2_III-A"/>
</dbReference>
<comment type="similarity">
    <text evidence="2">Belongs to the CRISPR-associated Csm2 family.</text>
</comment>
<dbReference type="NCBIfam" id="TIGR01870">
    <property type="entry name" value="cas_TM1810_Csm2"/>
    <property type="match status" value="1"/>
</dbReference>
<evidence type="ECO:0000256" key="3">
    <source>
        <dbReference type="ARBA" id="ARBA00016118"/>
    </source>
</evidence>
<keyword evidence="8" id="KW-1185">Reference proteome</keyword>
<reference evidence="7 8" key="1">
    <citation type="submission" date="2021-04" db="EMBL/GenBank/DDBJ databases">
        <title>Genomics, taxonomy and metabolism of representatives of sulfur bacteria of the genus Thiothrix: Thiothrix fructosivorans QT, Thiothrix unzii A1T and three new species, Thiothrix subterranea sp. nov., Thiothrix litoralis sp. nov. and 'Candidatus Thiothrix anitrata' sp. nov.</title>
        <authorList>
            <person name="Ravin N.V."/>
            <person name="Smolyakov D."/>
            <person name="Rudenko T.S."/>
            <person name="Mardanov A.V."/>
            <person name="Beletsky A.V."/>
            <person name="Markov N.D."/>
            <person name="Fomenkov A.I."/>
            <person name="Roberts R.J."/>
            <person name="Karnachuk O.V."/>
            <person name="Novikov A."/>
            <person name="Grabovich M.Y."/>
        </authorList>
    </citation>
    <scope>NUCLEOTIDE SEQUENCE [LARGE SCALE GENOMIC DNA]</scope>
    <source>
        <strain evidence="7 8">A52</strain>
    </source>
</reference>
<evidence type="ECO:0000313" key="7">
    <source>
        <dbReference type="EMBL" id="QTR48548.1"/>
    </source>
</evidence>
<comment type="function">
    <text evidence="1">This subunit may be involved in monitoring complementarity of crRNA and target RNA.</text>
</comment>